<dbReference type="FunFam" id="2.30.30.190:FF:000013">
    <property type="entry name" value="Tubulin-folding cofactor B"/>
    <property type="match status" value="1"/>
</dbReference>
<dbReference type="PANTHER" id="PTHR18916:SF85">
    <property type="entry name" value="TUBULIN-FOLDING COFACTOR B"/>
    <property type="match status" value="1"/>
</dbReference>
<sequence>MSSSTAAPAALLNINVTTTFNSFVTERRFAQDLTIKQLKHLLEGLTGANPASMELTLFRKEGALVGHLNKKDEVSLTCAGVENGMTIEVSDASIKVGEFEDTSKVKKFELSEEEYANRAESLRAFKQRNKMGQFGDGDSTEEKKKEARERFESIQLGTRCLVTVPGQPPKKGTLMYKGPTSFKPGFWIGVKYDEPLGKHDGSVEGKRYFECGQKYGAFVKPESVAFGDYPQDNLMDEM</sequence>
<dbReference type="GO" id="GO:0005829">
    <property type="term" value="C:cytosol"/>
    <property type="evidence" value="ECO:0007669"/>
    <property type="project" value="UniProtKB-ARBA"/>
</dbReference>
<dbReference type="GO" id="GO:0031122">
    <property type="term" value="P:cytoplasmic microtubule organization"/>
    <property type="evidence" value="ECO:0007669"/>
    <property type="project" value="TreeGrafter"/>
</dbReference>
<dbReference type="InterPro" id="IPR000626">
    <property type="entry name" value="Ubiquitin-like_dom"/>
</dbReference>
<dbReference type="GO" id="GO:0007023">
    <property type="term" value="P:post-chaperonin tubulin folding pathway"/>
    <property type="evidence" value="ECO:0007669"/>
    <property type="project" value="InterPro"/>
</dbReference>
<name>A0A1W0XB18_HYPEX</name>
<comment type="subcellular location">
    <subcellularLocation>
        <location evidence="1">Cytoplasm</location>
    </subcellularLocation>
</comment>
<comment type="caution">
    <text evidence="6">The sequence shown here is derived from an EMBL/GenBank/DDBJ whole genome shotgun (WGS) entry which is preliminary data.</text>
</comment>
<dbReference type="SUPFAM" id="SSF74924">
    <property type="entry name" value="Cap-Gly domain"/>
    <property type="match status" value="1"/>
</dbReference>
<dbReference type="AlphaFoldDB" id="A0A1W0XB18"/>
<dbReference type="GO" id="GO:0005938">
    <property type="term" value="C:cell cortex"/>
    <property type="evidence" value="ECO:0007669"/>
    <property type="project" value="TreeGrafter"/>
</dbReference>
<keyword evidence="7" id="KW-1185">Reference proteome</keyword>
<dbReference type="Proteomes" id="UP000192578">
    <property type="component" value="Unassembled WGS sequence"/>
</dbReference>
<evidence type="ECO:0000256" key="4">
    <source>
        <dbReference type="ARBA" id="ARBA00025779"/>
    </source>
</evidence>
<dbReference type="PROSITE" id="PS50245">
    <property type="entry name" value="CAP_GLY_2"/>
    <property type="match status" value="1"/>
</dbReference>
<proteinExistence type="inferred from homology"/>
<dbReference type="OrthoDB" id="5295208at2759"/>
<evidence type="ECO:0000256" key="2">
    <source>
        <dbReference type="ARBA" id="ARBA00022490"/>
    </source>
</evidence>
<accession>A0A1W0XB18</accession>
<dbReference type="PANTHER" id="PTHR18916">
    <property type="entry name" value="DYNACTIN 1-RELATED MICROTUBULE-BINDING"/>
    <property type="match status" value="1"/>
</dbReference>
<organism evidence="6 7">
    <name type="scientific">Hypsibius exemplaris</name>
    <name type="common">Freshwater tardigrade</name>
    <dbReference type="NCBI Taxonomy" id="2072580"/>
    <lineage>
        <taxon>Eukaryota</taxon>
        <taxon>Metazoa</taxon>
        <taxon>Ecdysozoa</taxon>
        <taxon>Tardigrada</taxon>
        <taxon>Eutardigrada</taxon>
        <taxon>Parachela</taxon>
        <taxon>Hypsibioidea</taxon>
        <taxon>Hypsibiidae</taxon>
        <taxon>Hypsibius</taxon>
    </lineage>
</organism>
<dbReference type="InterPro" id="IPR036859">
    <property type="entry name" value="CAP-Gly_dom_sf"/>
</dbReference>
<protein>
    <submittedName>
        <fullName evidence="6">Tubulin-folding cofactor B</fullName>
    </submittedName>
</protein>
<dbReference type="PROSITE" id="PS00845">
    <property type="entry name" value="CAP_GLY_1"/>
    <property type="match status" value="1"/>
</dbReference>
<evidence type="ECO:0000259" key="5">
    <source>
        <dbReference type="PROSITE" id="PS50245"/>
    </source>
</evidence>
<dbReference type="GO" id="GO:0007021">
    <property type="term" value="P:tubulin complex assembly"/>
    <property type="evidence" value="ECO:0007669"/>
    <property type="project" value="InterPro"/>
</dbReference>
<gene>
    <name evidence="6" type="ORF">BV898_01308</name>
</gene>
<dbReference type="GO" id="GO:0005634">
    <property type="term" value="C:nucleus"/>
    <property type="evidence" value="ECO:0007669"/>
    <property type="project" value="TreeGrafter"/>
</dbReference>
<reference evidence="7" key="1">
    <citation type="submission" date="2017-01" db="EMBL/GenBank/DDBJ databases">
        <title>Comparative genomics of anhydrobiosis in the tardigrade Hypsibius dujardini.</title>
        <authorList>
            <person name="Yoshida Y."/>
            <person name="Koutsovoulos G."/>
            <person name="Laetsch D."/>
            <person name="Stevens L."/>
            <person name="Kumar S."/>
            <person name="Horikawa D."/>
            <person name="Ishino K."/>
            <person name="Komine S."/>
            <person name="Tomita M."/>
            <person name="Blaxter M."/>
            <person name="Arakawa K."/>
        </authorList>
    </citation>
    <scope>NUCLEOTIDE SEQUENCE [LARGE SCALE GENOMIC DNA]</scope>
    <source>
        <strain evidence="7">Z151</strain>
    </source>
</reference>
<dbReference type="GO" id="GO:0051010">
    <property type="term" value="F:microtubule plus-end binding"/>
    <property type="evidence" value="ECO:0007669"/>
    <property type="project" value="TreeGrafter"/>
</dbReference>
<dbReference type="Gene3D" id="3.10.20.90">
    <property type="entry name" value="Phosphatidylinositol 3-kinase Catalytic Subunit, Chain A, domain 1"/>
    <property type="match status" value="1"/>
</dbReference>
<feature type="domain" description="CAP-Gly" evidence="5">
    <location>
        <begin position="178"/>
        <end position="220"/>
    </location>
</feature>
<dbReference type="SUPFAM" id="SSF54236">
    <property type="entry name" value="Ubiquitin-like"/>
    <property type="match status" value="1"/>
</dbReference>
<dbReference type="CDD" id="cd01789">
    <property type="entry name" value="Ubl_TBCB"/>
    <property type="match status" value="1"/>
</dbReference>
<evidence type="ECO:0000313" key="6">
    <source>
        <dbReference type="EMBL" id="OQV24716.1"/>
    </source>
</evidence>
<evidence type="ECO:0000256" key="3">
    <source>
        <dbReference type="ARBA" id="ARBA00023186"/>
    </source>
</evidence>
<dbReference type="InterPro" id="IPR045172">
    <property type="entry name" value="TBCB_Ubl"/>
</dbReference>
<evidence type="ECO:0000313" key="7">
    <source>
        <dbReference type="Proteomes" id="UP000192578"/>
    </source>
</evidence>
<dbReference type="Gene3D" id="2.30.30.190">
    <property type="entry name" value="CAP Gly-rich-like domain"/>
    <property type="match status" value="1"/>
</dbReference>
<dbReference type="InterPro" id="IPR029071">
    <property type="entry name" value="Ubiquitin-like_domsf"/>
</dbReference>
<dbReference type="GO" id="GO:0043014">
    <property type="term" value="F:alpha-tubulin binding"/>
    <property type="evidence" value="ECO:0007669"/>
    <property type="project" value="InterPro"/>
</dbReference>
<dbReference type="SMART" id="SM01052">
    <property type="entry name" value="CAP_GLY"/>
    <property type="match status" value="1"/>
</dbReference>
<dbReference type="GO" id="GO:0035371">
    <property type="term" value="C:microtubule plus-end"/>
    <property type="evidence" value="ECO:0007669"/>
    <property type="project" value="TreeGrafter"/>
</dbReference>
<evidence type="ECO:0000256" key="1">
    <source>
        <dbReference type="ARBA" id="ARBA00004496"/>
    </source>
</evidence>
<dbReference type="InterPro" id="IPR000938">
    <property type="entry name" value="CAP-Gly_domain"/>
</dbReference>
<dbReference type="Pfam" id="PF01302">
    <property type="entry name" value="CAP_GLY"/>
    <property type="match status" value="1"/>
</dbReference>
<keyword evidence="3" id="KW-0143">Chaperone</keyword>
<keyword evidence="2" id="KW-0963">Cytoplasm</keyword>
<comment type="similarity">
    <text evidence="4">Belongs to the TBCB family.</text>
</comment>
<dbReference type="Pfam" id="PF14560">
    <property type="entry name" value="Ubiquitin_2"/>
    <property type="match status" value="1"/>
</dbReference>
<dbReference type="EMBL" id="MTYJ01000005">
    <property type="protein sequence ID" value="OQV24716.1"/>
    <property type="molecule type" value="Genomic_DNA"/>
</dbReference>